<gene>
    <name evidence="2" type="ORF">GCM10009119_38290</name>
</gene>
<evidence type="ECO:0000256" key="1">
    <source>
        <dbReference type="SAM" id="SignalP"/>
    </source>
</evidence>
<keyword evidence="1" id="KW-0732">Signal</keyword>
<organism evidence="2 3">
    <name type="scientific">Algoriphagus jejuensis</name>
    <dbReference type="NCBI Taxonomy" id="419934"/>
    <lineage>
        <taxon>Bacteria</taxon>
        <taxon>Pseudomonadati</taxon>
        <taxon>Bacteroidota</taxon>
        <taxon>Cytophagia</taxon>
        <taxon>Cytophagales</taxon>
        <taxon>Cyclobacteriaceae</taxon>
        <taxon>Algoriphagus</taxon>
    </lineage>
</organism>
<dbReference type="Proteomes" id="UP001500469">
    <property type="component" value="Unassembled WGS sequence"/>
</dbReference>
<keyword evidence="3" id="KW-1185">Reference proteome</keyword>
<comment type="caution">
    <text evidence="2">The sequence shown here is derived from an EMBL/GenBank/DDBJ whole genome shotgun (WGS) entry which is preliminary data.</text>
</comment>
<dbReference type="Gene3D" id="2.130.10.10">
    <property type="entry name" value="YVTN repeat-like/Quinoprotein amine dehydrogenase"/>
    <property type="match status" value="1"/>
</dbReference>
<name>A0ABN1N4R9_9BACT</name>
<protein>
    <submittedName>
        <fullName evidence="2">Uncharacterized protein</fullName>
    </submittedName>
</protein>
<evidence type="ECO:0000313" key="3">
    <source>
        <dbReference type="Proteomes" id="UP001500469"/>
    </source>
</evidence>
<feature type="signal peptide" evidence="1">
    <location>
        <begin position="1"/>
        <end position="27"/>
    </location>
</feature>
<feature type="chain" id="PRO_5046412065" evidence="1">
    <location>
        <begin position="28"/>
        <end position="744"/>
    </location>
</feature>
<sequence length="744" mass="84470">MQSNKMKKKPMILAFALGTCLGIQVSAQNPNIAKQVHHDRIFLQDYSIKNVGSLSTANQFSLASDRNGVVQILEGNQLLRPYGGQFQVNGKLVADRSYLPMKDKKVLAIDRYQDHLVYIDGEAVFSNAWAGVVFLKHTLSNPTAFAGGDDFTFLAAAKNKLQLLKKGKAPYAFSLPAGVNILDVVFDAAQNQFWILGEKELFSFSPKSRTLTKAVTADQLTAVAIHAAKNQLVIGTKNGFFTYDLKTKKQSEVNQKLPWTEITTIQSDAQDIWFGTTMGAFKMDAAGEFSYYFGERWLPGDQVKDLIVQGNQTHILTENGLGTIVFEEMTLARKAEILEKQMRERHLRHGFNSSLNLLEAGNLASGQLDDSDNDGLWTTMYLAGEAFRYAVTKSPEALQNCRESLEAMERLYTVNDVEGFPSRSFERSGYIEQLSDPERWQHASDPEWDWKSTTSSDEVIGHIFVFGVMAEIVDDPWIKAKSIELLDAVMTHIVKNDLYLIDFDGKPTLWGKWNPDYVNSFPTSVGDRKLNSSNITAMLQTAYHFTGKEMFKEKAFELMDKYGYLDNMMRPMEGIGRSGDDGDDWAKMLSDGWNHSDDEMYYVGYWGLYRYAFDKDLQAKYKESIVDHWEAERPEKEGLWNIMTALVQPENFDLEESIWFLERHPIDLIGWTVKNSHRKDIELLDANFRGQLTKEVLSPSEIKIARHNANRFSLDGGSGGKTEYSPGDIWLLPYWMGRYLEVIK</sequence>
<reference evidence="2 3" key="1">
    <citation type="journal article" date="2019" name="Int. J. Syst. Evol. Microbiol.">
        <title>The Global Catalogue of Microorganisms (GCM) 10K type strain sequencing project: providing services to taxonomists for standard genome sequencing and annotation.</title>
        <authorList>
            <consortium name="The Broad Institute Genomics Platform"/>
            <consortium name="The Broad Institute Genome Sequencing Center for Infectious Disease"/>
            <person name="Wu L."/>
            <person name="Ma J."/>
        </authorList>
    </citation>
    <scope>NUCLEOTIDE SEQUENCE [LARGE SCALE GENOMIC DNA]</scope>
    <source>
        <strain evidence="2 3">JCM 16112</strain>
    </source>
</reference>
<evidence type="ECO:0000313" key="2">
    <source>
        <dbReference type="EMBL" id="GAA0880859.1"/>
    </source>
</evidence>
<dbReference type="InterPro" id="IPR015943">
    <property type="entry name" value="WD40/YVTN_repeat-like_dom_sf"/>
</dbReference>
<proteinExistence type="predicted"/>
<dbReference type="EMBL" id="BAAAFI010000047">
    <property type="protein sequence ID" value="GAA0880859.1"/>
    <property type="molecule type" value="Genomic_DNA"/>
</dbReference>
<accession>A0ABN1N4R9</accession>